<evidence type="ECO:0000256" key="5">
    <source>
        <dbReference type="RuleBase" id="RU000383"/>
    </source>
</evidence>
<dbReference type="PIRSF" id="PIRSF001771">
    <property type="entry name" value="Cyclin_A_B_D_E"/>
    <property type="match status" value="1"/>
</dbReference>
<evidence type="ECO:0000313" key="9">
    <source>
        <dbReference type="Proteomes" id="UP001231189"/>
    </source>
</evidence>
<dbReference type="InterPro" id="IPR036915">
    <property type="entry name" value="Cyclin-like_sf"/>
</dbReference>
<proteinExistence type="inferred from homology"/>
<comment type="caution">
    <text evidence="8">The sequence shown here is derived from an EMBL/GenBank/DDBJ whole genome shotgun (WGS) entry which is preliminary data.</text>
</comment>
<keyword evidence="4" id="KW-0131">Cell cycle</keyword>
<comment type="similarity">
    <text evidence="1">Belongs to the cyclin family. Cyclin AB subfamily.</text>
</comment>
<gene>
    <name evidence="8" type="ORF">QYE76_018762</name>
</gene>
<dbReference type="InterPro" id="IPR039361">
    <property type="entry name" value="Cyclin"/>
</dbReference>
<name>A0AAD8V1J0_LOLMU</name>
<feature type="domain" description="Cyclin-like" evidence="6">
    <location>
        <begin position="12"/>
        <end position="102"/>
    </location>
</feature>
<evidence type="ECO:0000256" key="4">
    <source>
        <dbReference type="ARBA" id="ARBA00023306"/>
    </source>
</evidence>
<dbReference type="InterPro" id="IPR004367">
    <property type="entry name" value="Cyclin_C-dom"/>
</dbReference>
<dbReference type="SMART" id="SM00385">
    <property type="entry name" value="CYCLIN"/>
    <property type="match status" value="2"/>
</dbReference>
<dbReference type="GO" id="GO:0016538">
    <property type="term" value="F:cyclin-dependent protein serine/threonine kinase regulator activity"/>
    <property type="evidence" value="ECO:0007669"/>
    <property type="project" value="InterPro"/>
</dbReference>
<keyword evidence="3 5" id="KW-0195">Cyclin</keyword>
<evidence type="ECO:0000256" key="3">
    <source>
        <dbReference type="ARBA" id="ARBA00023127"/>
    </source>
</evidence>
<evidence type="ECO:0000259" key="7">
    <source>
        <dbReference type="SMART" id="SM01332"/>
    </source>
</evidence>
<dbReference type="InterPro" id="IPR006671">
    <property type="entry name" value="Cyclin_N"/>
</dbReference>
<feature type="domain" description="Cyclin-like" evidence="6">
    <location>
        <begin position="118"/>
        <end position="198"/>
    </location>
</feature>
<reference evidence="8" key="1">
    <citation type="submission" date="2023-07" db="EMBL/GenBank/DDBJ databases">
        <title>A chromosome-level genome assembly of Lolium multiflorum.</title>
        <authorList>
            <person name="Chen Y."/>
            <person name="Copetti D."/>
            <person name="Kolliker R."/>
            <person name="Studer B."/>
        </authorList>
    </citation>
    <scope>NUCLEOTIDE SEQUENCE</scope>
    <source>
        <strain evidence="8">02402/16</strain>
        <tissue evidence="8">Leaf</tissue>
    </source>
</reference>
<dbReference type="PANTHER" id="PTHR10177">
    <property type="entry name" value="CYCLINS"/>
    <property type="match status" value="1"/>
</dbReference>
<evidence type="ECO:0000256" key="1">
    <source>
        <dbReference type="ARBA" id="ARBA00006955"/>
    </source>
</evidence>
<evidence type="ECO:0000313" key="8">
    <source>
        <dbReference type="EMBL" id="KAK1579817.1"/>
    </source>
</evidence>
<dbReference type="InterPro" id="IPR013763">
    <property type="entry name" value="Cyclin-like_dom"/>
</dbReference>
<dbReference type="SUPFAM" id="SSF47954">
    <property type="entry name" value="Cyclin-like"/>
    <property type="match status" value="2"/>
</dbReference>
<dbReference type="GO" id="GO:0051301">
    <property type="term" value="P:cell division"/>
    <property type="evidence" value="ECO:0007669"/>
    <property type="project" value="UniProtKB-KW"/>
</dbReference>
<dbReference type="GO" id="GO:0044772">
    <property type="term" value="P:mitotic cell cycle phase transition"/>
    <property type="evidence" value="ECO:0007669"/>
    <property type="project" value="InterPro"/>
</dbReference>
<dbReference type="Proteomes" id="UP001231189">
    <property type="component" value="Unassembled WGS sequence"/>
</dbReference>
<evidence type="ECO:0000256" key="2">
    <source>
        <dbReference type="ARBA" id="ARBA00022618"/>
    </source>
</evidence>
<dbReference type="Pfam" id="PF00134">
    <property type="entry name" value="Cyclin_N"/>
    <property type="match status" value="1"/>
</dbReference>
<protein>
    <submittedName>
        <fullName evidence="8">Uncharacterized protein</fullName>
    </submittedName>
</protein>
<dbReference type="EMBL" id="JAUUTY010000811">
    <property type="protein sequence ID" value="KAK1579817.1"/>
    <property type="molecule type" value="Genomic_DNA"/>
</dbReference>
<accession>A0AAD8V1J0</accession>
<dbReference type="SMART" id="SM01332">
    <property type="entry name" value="Cyclin_C"/>
    <property type="match status" value="1"/>
</dbReference>
<dbReference type="Gene3D" id="1.10.472.10">
    <property type="entry name" value="Cyclin-like"/>
    <property type="match status" value="2"/>
</dbReference>
<dbReference type="InterPro" id="IPR046965">
    <property type="entry name" value="Cyclin_A/B-like"/>
</dbReference>
<evidence type="ECO:0000259" key="6">
    <source>
        <dbReference type="SMART" id="SM00385"/>
    </source>
</evidence>
<dbReference type="Pfam" id="PF02984">
    <property type="entry name" value="Cyclin_C"/>
    <property type="match status" value="1"/>
</dbReference>
<organism evidence="8 9">
    <name type="scientific">Lolium multiflorum</name>
    <name type="common">Italian ryegrass</name>
    <name type="synonym">Lolium perenne subsp. multiflorum</name>
    <dbReference type="NCBI Taxonomy" id="4521"/>
    <lineage>
        <taxon>Eukaryota</taxon>
        <taxon>Viridiplantae</taxon>
        <taxon>Streptophyta</taxon>
        <taxon>Embryophyta</taxon>
        <taxon>Tracheophyta</taxon>
        <taxon>Spermatophyta</taxon>
        <taxon>Magnoliopsida</taxon>
        <taxon>Liliopsida</taxon>
        <taxon>Poales</taxon>
        <taxon>Poaceae</taxon>
        <taxon>BOP clade</taxon>
        <taxon>Pooideae</taxon>
        <taxon>Poodae</taxon>
        <taxon>Poeae</taxon>
        <taxon>Poeae Chloroplast Group 2 (Poeae type)</taxon>
        <taxon>Loliodinae</taxon>
        <taxon>Loliinae</taxon>
        <taxon>Lolium</taxon>
    </lineage>
</organism>
<feature type="domain" description="Cyclin C-terminal" evidence="7">
    <location>
        <begin position="111"/>
        <end position="203"/>
    </location>
</feature>
<sequence length="205" mass="22867">MSFRRDTHPYVVLIPNNAFARHLGDLPQGTLCRAVAYLDRVLTVRPVPSHDEALRLVAAAAVSLADKYEQTSSERRLDADVVEEFVGTTVAAVEAMERELVMDLDCVMDGPTAFTFVERFTRFFKRKDEFLVRTLALRLVDLTLPEFRFVGQILPSAVAASALFLARQILAVPLSNHPEELTGYKAVELMGCIEAMAMLMPEPKP</sequence>
<dbReference type="AlphaFoldDB" id="A0AAD8V1J0"/>
<keyword evidence="2" id="KW-0132">Cell division</keyword>
<keyword evidence="9" id="KW-1185">Reference proteome</keyword>